<feature type="domain" description="Methyltransferase putative zinc binding" evidence="1">
    <location>
        <begin position="3"/>
        <end position="56"/>
    </location>
</feature>
<organism evidence="3 4">
    <name type="scientific">Gordonia soli NBRC 108243</name>
    <dbReference type="NCBI Taxonomy" id="1223545"/>
    <lineage>
        <taxon>Bacteria</taxon>
        <taxon>Bacillati</taxon>
        <taxon>Actinomycetota</taxon>
        <taxon>Actinomycetes</taxon>
        <taxon>Mycobacteriales</taxon>
        <taxon>Gordoniaceae</taxon>
        <taxon>Gordonia</taxon>
    </lineage>
</organism>
<evidence type="ECO:0000313" key="3">
    <source>
        <dbReference type="EMBL" id="GAC69184.1"/>
    </source>
</evidence>
<dbReference type="AlphaFoldDB" id="M0QL74"/>
<dbReference type="Gene3D" id="6.20.50.110">
    <property type="entry name" value="Methyltransferase, zinc-binding domain"/>
    <property type="match status" value="1"/>
</dbReference>
<dbReference type="Gene3D" id="3.40.50.720">
    <property type="entry name" value="NAD(P)-binding Rossmann-like Domain"/>
    <property type="match status" value="1"/>
</dbReference>
<dbReference type="Gene3D" id="3.40.50.150">
    <property type="entry name" value="Vaccinia Virus protein VP39"/>
    <property type="match status" value="1"/>
</dbReference>
<keyword evidence="4" id="KW-1185">Reference proteome</keyword>
<dbReference type="EMBL" id="BANX01000022">
    <property type="protein sequence ID" value="GAC69184.1"/>
    <property type="molecule type" value="Genomic_DNA"/>
</dbReference>
<evidence type="ECO:0008006" key="5">
    <source>
        <dbReference type="Google" id="ProtNLM"/>
    </source>
</evidence>
<name>M0QL74_9ACTN</name>
<evidence type="ECO:0000313" key="4">
    <source>
        <dbReference type="Proteomes" id="UP000011666"/>
    </source>
</evidence>
<sequence>MRCRACDSENVPVVLDLGRVAPADLFPPAESAVEASETGHDLVMGCCADCALAQLLTDDTTTEQPLGVEPQALRDHAEDAIGRLVDGGWIRAGQSVAEFTSPHGGSWTPVAVDRGLISSDGAPADAVLDSLGVMHDHDQRAAFTARAAATAPGGTLFLHFHSLATIVRLDQWMSLRHGHYAYYSLSALRRLLADAGMSVVEAWEFDLYGGTVLVAARHGWHEPSATVSRILDDEHAAGVDGPSGLQALQASVGAMVDRVRAQVDAVRDRGGRLYAYGAASRAVAVFTLAGLTAEDITAVADSSSGKQGRRMPGTDIPIIAPSELVDADPESVWLTLPDLRSEVSAAYPTLADRFVVLD</sequence>
<dbReference type="OrthoDB" id="9815644at2"/>
<feature type="domain" description="C-methyltransferase" evidence="2">
    <location>
        <begin position="208"/>
        <end position="346"/>
    </location>
</feature>
<dbReference type="STRING" id="1223545.GS4_22_00160"/>
<evidence type="ECO:0000259" key="1">
    <source>
        <dbReference type="Pfam" id="PF08421"/>
    </source>
</evidence>
<accession>M0QL74</accession>
<reference evidence="3 4" key="1">
    <citation type="submission" date="2013-01" db="EMBL/GenBank/DDBJ databases">
        <title>Whole genome shotgun sequence of Gordonia soli NBRC 108243.</title>
        <authorList>
            <person name="Isaki-Nakamura S."/>
            <person name="Hosoyama A."/>
            <person name="Tsuchikane K."/>
            <person name="Ando Y."/>
            <person name="Baba S."/>
            <person name="Ohji S."/>
            <person name="Hamada M."/>
            <person name="Tamura T."/>
            <person name="Yamazoe A."/>
            <person name="Yamazaki S."/>
            <person name="Fujita N."/>
        </authorList>
    </citation>
    <scope>NUCLEOTIDE SEQUENCE [LARGE SCALE GENOMIC DNA]</scope>
    <source>
        <strain evidence="3 4">NBRC 108243</strain>
    </source>
</reference>
<evidence type="ECO:0000259" key="2">
    <source>
        <dbReference type="Pfam" id="PF08484"/>
    </source>
</evidence>
<dbReference type="RefSeq" id="WP_007621988.1">
    <property type="nucleotide sequence ID" value="NZ_BANX01000022.1"/>
</dbReference>
<dbReference type="eggNOG" id="COG0001">
    <property type="taxonomic scope" value="Bacteria"/>
</dbReference>
<dbReference type="InterPro" id="IPR013630">
    <property type="entry name" value="Methyltransf_Zn-bd_dom_put"/>
</dbReference>
<dbReference type="Pfam" id="PF08421">
    <property type="entry name" value="Methyltransf_13"/>
    <property type="match status" value="1"/>
</dbReference>
<dbReference type="InterPro" id="IPR029063">
    <property type="entry name" value="SAM-dependent_MTases_sf"/>
</dbReference>
<proteinExistence type="predicted"/>
<protein>
    <recommendedName>
        <fullName evidence="5">Transferase</fullName>
    </recommendedName>
</protein>
<dbReference type="SUPFAM" id="SSF53335">
    <property type="entry name" value="S-adenosyl-L-methionine-dependent methyltransferases"/>
    <property type="match status" value="1"/>
</dbReference>
<dbReference type="Pfam" id="PF13489">
    <property type="entry name" value="Methyltransf_23"/>
    <property type="match status" value="1"/>
</dbReference>
<dbReference type="Proteomes" id="UP000011666">
    <property type="component" value="Unassembled WGS sequence"/>
</dbReference>
<gene>
    <name evidence="3" type="ORF">GS4_22_00160</name>
</gene>
<dbReference type="InterPro" id="IPR038576">
    <property type="entry name" value="Methyltransf_Zn-bd_dom_put_sf"/>
</dbReference>
<dbReference type="InterPro" id="IPR013691">
    <property type="entry name" value="MeTrfase_14"/>
</dbReference>
<comment type="caution">
    <text evidence="3">The sequence shown here is derived from an EMBL/GenBank/DDBJ whole genome shotgun (WGS) entry which is preliminary data.</text>
</comment>
<dbReference type="Pfam" id="PF08484">
    <property type="entry name" value="Methyltransf_14"/>
    <property type="match status" value="1"/>
</dbReference>